<name>A0A517YGS7_9BACT</name>
<organism evidence="1 2">
    <name type="scientific">Anatilimnocola aggregata</name>
    <dbReference type="NCBI Taxonomy" id="2528021"/>
    <lineage>
        <taxon>Bacteria</taxon>
        <taxon>Pseudomonadati</taxon>
        <taxon>Planctomycetota</taxon>
        <taxon>Planctomycetia</taxon>
        <taxon>Pirellulales</taxon>
        <taxon>Pirellulaceae</taxon>
        <taxon>Anatilimnocola</taxon>
    </lineage>
</organism>
<dbReference type="Proteomes" id="UP000315017">
    <property type="component" value="Chromosome"/>
</dbReference>
<dbReference type="KEGG" id="aagg:ETAA8_45450"/>
<evidence type="ECO:0000313" key="1">
    <source>
        <dbReference type="EMBL" id="QDU29435.1"/>
    </source>
</evidence>
<gene>
    <name evidence="1" type="ORF">ETAA8_45450</name>
</gene>
<evidence type="ECO:0000313" key="2">
    <source>
        <dbReference type="Proteomes" id="UP000315017"/>
    </source>
</evidence>
<protein>
    <submittedName>
        <fullName evidence="1">Uncharacterized protein</fullName>
    </submittedName>
</protein>
<accession>A0A517YGS7</accession>
<keyword evidence="2" id="KW-1185">Reference proteome</keyword>
<reference evidence="1 2" key="1">
    <citation type="submission" date="2019-02" db="EMBL/GenBank/DDBJ databases">
        <title>Deep-cultivation of Planctomycetes and their phenomic and genomic characterization uncovers novel biology.</title>
        <authorList>
            <person name="Wiegand S."/>
            <person name="Jogler M."/>
            <person name="Boedeker C."/>
            <person name="Pinto D."/>
            <person name="Vollmers J."/>
            <person name="Rivas-Marin E."/>
            <person name="Kohn T."/>
            <person name="Peeters S.H."/>
            <person name="Heuer A."/>
            <person name="Rast P."/>
            <person name="Oberbeckmann S."/>
            <person name="Bunk B."/>
            <person name="Jeske O."/>
            <person name="Meyerdierks A."/>
            <person name="Storesund J.E."/>
            <person name="Kallscheuer N."/>
            <person name="Luecker S."/>
            <person name="Lage O.M."/>
            <person name="Pohl T."/>
            <person name="Merkel B.J."/>
            <person name="Hornburger P."/>
            <person name="Mueller R.-W."/>
            <person name="Bruemmer F."/>
            <person name="Labrenz M."/>
            <person name="Spormann A.M."/>
            <person name="Op den Camp H."/>
            <person name="Overmann J."/>
            <person name="Amann R."/>
            <person name="Jetten M.S.M."/>
            <person name="Mascher T."/>
            <person name="Medema M.H."/>
            <person name="Devos D.P."/>
            <person name="Kaster A.-K."/>
            <person name="Ovreas L."/>
            <person name="Rohde M."/>
            <person name="Galperin M.Y."/>
            <person name="Jogler C."/>
        </authorList>
    </citation>
    <scope>NUCLEOTIDE SEQUENCE [LARGE SCALE GENOMIC DNA]</scope>
    <source>
        <strain evidence="1 2">ETA_A8</strain>
    </source>
</reference>
<proteinExistence type="predicted"/>
<sequence>MQPTGNSKKKICLIDSVTGKKTEKIWIPLLTRTACCVVACCPAAVWSGTFQHGKACAPLYGV</sequence>
<dbReference type="EMBL" id="CP036274">
    <property type="protein sequence ID" value="QDU29435.1"/>
    <property type="molecule type" value="Genomic_DNA"/>
</dbReference>
<dbReference type="AlphaFoldDB" id="A0A517YGS7"/>